<accession>A0A545TVN6</accession>
<dbReference type="InterPro" id="IPR001387">
    <property type="entry name" value="Cro/C1-type_HTH"/>
</dbReference>
<dbReference type="PROSITE" id="PS50943">
    <property type="entry name" value="HTH_CROC1"/>
    <property type="match status" value="1"/>
</dbReference>
<evidence type="ECO:0000313" key="3">
    <source>
        <dbReference type="Proteomes" id="UP000319732"/>
    </source>
</evidence>
<dbReference type="Proteomes" id="UP000319732">
    <property type="component" value="Unassembled WGS sequence"/>
</dbReference>
<proteinExistence type="predicted"/>
<sequence length="108" mass="11614">MTNNCPGDGIGPGCVNTYKSLKGQGDWGAMMKKGLWGSELKRARLAAALTQEQLSLRSKLDTATIDAIEAGVVEPGLEELFRLALALGIEADELVKTVWQKNLDSSDH</sequence>
<evidence type="ECO:0000259" key="1">
    <source>
        <dbReference type="PROSITE" id="PS50943"/>
    </source>
</evidence>
<dbReference type="Pfam" id="PF01381">
    <property type="entry name" value="HTH_3"/>
    <property type="match status" value="1"/>
</dbReference>
<dbReference type="GO" id="GO:0003677">
    <property type="term" value="F:DNA binding"/>
    <property type="evidence" value="ECO:0007669"/>
    <property type="project" value="InterPro"/>
</dbReference>
<reference evidence="2 3" key="1">
    <citation type="submission" date="2019-06" db="EMBL/GenBank/DDBJ databases">
        <title>Whole genome sequence for Cellvibrionaceae sp. R142.</title>
        <authorList>
            <person name="Wang G."/>
        </authorList>
    </citation>
    <scope>NUCLEOTIDE SEQUENCE [LARGE SCALE GENOMIC DNA]</scope>
    <source>
        <strain evidence="2 3">R142</strain>
    </source>
</reference>
<dbReference type="InterPro" id="IPR010982">
    <property type="entry name" value="Lambda_DNA-bd_dom_sf"/>
</dbReference>
<dbReference type="CDD" id="cd00093">
    <property type="entry name" value="HTH_XRE"/>
    <property type="match status" value="1"/>
</dbReference>
<gene>
    <name evidence="2" type="ORF">FKG94_09275</name>
</gene>
<organism evidence="2 3">
    <name type="scientific">Exilibacterium tricleocarpae</name>
    <dbReference type="NCBI Taxonomy" id="2591008"/>
    <lineage>
        <taxon>Bacteria</taxon>
        <taxon>Pseudomonadati</taxon>
        <taxon>Pseudomonadota</taxon>
        <taxon>Gammaproteobacteria</taxon>
        <taxon>Cellvibrionales</taxon>
        <taxon>Cellvibrionaceae</taxon>
        <taxon>Exilibacterium</taxon>
    </lineage>
</organism>
<dbReference type="SMART" id="SM00530">
    <property type="entry name" value="HTH_XRE"/>
    <property type="match status" value="1"/>
</dbReference>
<protein>
    <submittedName>
        <fullName evidence="2">Helix-turn-helix transcriptional regulator</fullName>
    </submittedName>
</protein>
<dbReference type="AlphaFoldDB" id="A0A545TVN6"/>
<dbReference type="SUPFAM" id="SSF47413">
    <property type="entry name" value="lambda repressor-like DNA-binding domains"/>
    <property type="match status" value="1"/>
</dbReference>
<keyword evidence="3" id="KW-1185">Reference proteome</keyword>
<name>A0A545TVN6_9GAMM</name>
<evidence type="ECO:0000313" key="2">
    <source>
        <dbReference type="EMBL" id="TQV81276.1"/>
    </source>
</evidence>
<dbReference type="Gene3D" id="1.10.260.40">
    <property type="entry name" value="lambda repressor-like DNA-binding domains"/>
    <property type="match status" value="1"/>
</dbReference>
<feature type="domain" description="HTH cro/C1-type" evidence="1">
    <location>
        <begin position="40"/>
        <end position="94"/>
    </location>
</feature>
<comment type="caution">
    <text evidence="2">The sequence shown here is derived from an EMBL/GenBank/DDBJ whole genome shotgun (WGS) entry which is preliminary data.</text>
</comment>
<dbReference type="EMBL" id="VHSG01000008">
    <property type="protein sequence ID" value="TQV81276.1"/>
    <property type="molecule type" value="Genomic_DNA"/>
</dbReference>